<dbReference type="EMBL" id="CP016027">
    <property type="protein sequence ID" value="ANJ66029.1"/>
    <property type="molecule type" value="Genomic_DNA"/>
</dbReference>
<name>A0A191ZDT5_9GAMM</name>
<dbReference type="OrthoDB" id="5509900at2"/>
<accession>A0A191ZDT5</accession>
<feature type="transmembrane region" description="Helical" evidence="1">
    <location>
        <begin position="36"/>
        <end position="55"/>
    </location>
</feature>
<sequence length="267" mass="31491">MIEKNSGLSPIVQFFYWVGVMGFINQKISKHSLKHLKWLLLPIGAAAFYYYLWVWNPLPSDEEMIRNFKDHRADFVEVVRRYREYPRPPGTSSAFWYKEGDTLELFKRAGIDSVARSAPLWLPNPYTLETARRELSLLSSPQELHAALYRYSPLRIKPATTPRIDHPDQSDDRSYRRNTLLFGMIWKDYIFFPEIPRIENGKLLEPLQIVGKGFDDAKFHETEGVFTRQTTNRALPSLNYLPSHWKGFECVYRQIEPQWFIRMCNGH</sequence>
<keyword evidence="1" id="KW-0472">Membrane</keyword>
<evidence type="ECO:0000313" key="2">
    <source>
        <dbReference type="EMBL" id="ANJ66029.1"/>
    </source>
</evidence>
<protein>
    <submittedName>
        <fullName evidence="2">Uncharacterized protein</fullName>
    </submittedName>
</protein>
<organism evidence="2 3">
    <name type="scientific">Halothiobacillus diazotrophicus</name>
    <dbReference type="NCBI Taxonomy" id="1860122"/>
    <lineage>
        <taxon>Bacteria</taxon>
        <taxon>Pseudomonadati</taxon>
        <taxon>Pseudomonadota</taxon>
        <taxon>Gammaproteobacteria</taxon>
        <taxon>Chromatiales</taxon>
        <taxon>Halothiobacillaceae</taxon>
        <taxon>Halothiobacillus</taxon>
    </lineage>
</organism>
<feature type="transmembrane region" description="Helical" evidence="1">
    <location>
        <begin position="6"/>
        <end position="24"/>
    </location>
</feature>
<dbReference type="RefSeq" id="WP_066097620.1">
    <property type="nucleotide sequence ID" value="NZ_CP016027.1"/>
</dbReference>
<keyword evidence="1" id="KW-0812">Transmembrane</keyword>
<evidence type="ECO:0000313" key="3">
    <source>
        <dbReference type="Proteomes" id="UP000078596"/>
    </source>
</evidence>
<keyword evidence="1" id="KW-1133">Transmembrane helix</keyword>
<keyword evidence="3" id="KW-1185">Reference proteome</keyword>
<proteinExistence type="predicted"/>
<dbReference type="AlphaFoldDB" id="A0A191ZDT5"/>
<dbReference type="KEGG" id="haz:A9404_00315"/>
<reference evidence="2 3" key="1">
    <citation type="submission" date="2016-06" db="EMBL/GenBank/DDBJ databases">
        <title>Insight into the functional genes involving in sulfur oxidation in Pearl River water.</title>
        <authorList>
            <person name="Luo J."/>
            <person name="Tan X."/>
            <person name="Lin W."/>
        </authorList>
    </citation>
    <scope>NUCLEOTIDE SEQUENCE [LARGE SCALE GENOMIC DNA]</scope>
    <source>
        <strain evidence="2 3">LS2</strain>
    </source>
</reference>
<evidence type="ECO:0000256" key="1">
    <source>
        <dbReference type="SAM" id="Phobius"/>
    </source>
</evidence>
<dbReference type="Proteomes" id="UP000078596">
    <property type="component" value="Chromosome"/>
</dbReference>
<gene>
    <name evidence="2" type="ORF">A9404_00315</name>
</gene>